<gene>
    <name evidence="1" type="ORF">BT62DRAFT_1011347</name>
</gene>
<dbReference type="AlphaFoldDB" id="A0A9P7VJR2"/>
<dbReference type="Proteomes" id="UP000812287">
    <property type="component" value="Unassembled WGS sequence"/>
</dbReference>
<reference evidence="1" key="1">
    <citation type="submission" date="2020-11" db="EMBL/GenBank/DDBJ databases">
        <title>Adaptations for nitrogen fixation in a non-lichenized fungal sporocarp promotes dispersal by wood-feeding termites.</title>
        <authorList>
            <consortium name="DOE Joint Genome Institute"/>
            <person name="Koch R.A."/>
            <person name="Yoon G."/>
            <person name="Arayal U."/>
            <person name="Lail K."/>
            <person name="Amirebrahimi M."/>
            <person name="Labutti K."/>
            <person name="Lipzen A."/>
            <person name="Riley R."/>
            <person name="Barry K."/>
            <person name="Henrissat B."/>
            <person name="Grigoriev I.V."/>
            <person name="Herr J.R."/>
            <person name="Aime M.C."/>
        </authorList>
    </citation>
    <scope>NUCLEOTIDE SEQUENCE</scope>
    <source>
        <strain evidence="1">MCA 3950</strain>
    </source>
</reference>
<proteinExistence type="predicted"/>
<evidence type="ECO:0000313" key="1">
    <source>
        <dbReference type="EMBL" id="KAG7441762.1"/>
    </source>
</evidence>
<dbReference type="RefSeq" id="XP_043035262.1">
    <property type="nucleotide sequence ID" value="XM_043177774.1"/>
</dbReference>
<dbReference type="GeneID" id="66100061"/>
<organism evidence="1 2">
    <name type="scientific">Guyanagaster necrorhizus</name>
    <dbReference type="NCBI Taxonomy" id="856835"/>
    <lineage>
        <taxon>Eukaryota</taxon>
        <taxon>Fungi</taxon>
        <taxon>Dikarya</taxon>
        <taxon>Basidiomycota</taxon>
        <taxon>Agaricomycotina</taxon>
        <taxon>Agaricomycetes</taxon>
        <taxon>Agaricomycetidae</taxon>
        <taxon>Agaricales</taxon>
        <taxon>Marasmiineae</taxon>
        <taxon>Physalacriaceae</taxon>
        <taxon>Guyanagaster</taxon>
    </lineage>
</organism>
<keyword evidence="2" id="KW-1185">Reference proteome</keyword>
<protein>
    <submittedName>
        <fullName evidence="1">Uncharacterized protein</fullName>
    </submittedName>
</protein>
<comment type="caution">
    <text evidence="1">The sequence shown here is derived from an EMBL/GenBank/DDBJ whole genome shotgun (WGS) entry which is preliminary data.</text>
</comment>
<name>A0A9P7VJR2_9AGAR</name>
<evidence type="ECO:0000313" key="2">
    <source>
        <dbReference type="Proteomes" id="UP000812287"/>
    </source>
</evidence>
<sequence length="159" mass="18050">MSNLHASSYVANFGQNRNVSKIGQTESRRRVSGVEYIYALLKKSARVNDGTAPRFPAPQSHRQRYSGVLALVFISEKPTRYQRSFQSRVYSAIDGTPSSVKGRKPLTRVRSLRLSVNMGGRVFFSCFPVLEMKAPVYCWRVCLSRTELEEHTHTYLTLG</sequence>
<accession>A0A9P7VJR2</accession>
<dbReference type="EMBL" id="MU250557">
    <property type="protein sequence ID" value="KAG7441762.1"/>
    <property type="molecule type" value="Genomic_DNA"/>
</dbReference>